<dbReference type="GO" id="GO:0042709">
    <property type="term" value="C:succinate-CoA ligase complex"/>
    <property type="evidence" value="ECO:0007669"/>
    <property type="project" value="TreeGrafter"/>
</dbReference>
<dbReference type="Proteomes" id="UP000276223">
    <property type="component" value="Unassembled WGS sequence"/>
</dbReference>
<dbReference type="SUPFAM" id="SSF52210">
    <property type="entry name" value="Succinyl-CoA synthetase domains"/>
    <property type="match status" value="1"/>
</dbReference>
<gene>
    <name evidence="7" type="primary">sucC</name>
    <name evidence="10" type="ORF">EDC27_1585</name>
</gene>
<evidence type="ECO:0000256" key="3">
    <source>
        <dbReference type="ARBA" id="ARBA00022598"/>
    </source>
</evidence>
<dbReference type="GO" id="GO:0006104">
    <property type="term" value="P:succinyl-CoA metabolic process"/>
    <property type="evidence" value="ECO:0007669"/>
    <property type="project" value="TreeGrafter"/>
</dbReference>
<evidence type="ECO:0000256" key="5">
    <source>
        <dbReference type="ARBA" id="ARBA00022741"/>
    </source>
</evidence>
<dbReference type="GO" id="GO:0000287">
    <property type="term" value="F:magnesium ion binding"/>
    <property type="evidence" value="ECO:0007669"/>
    <property type="project" value="UniProtKB-UniRule"/>
</dbReference>
<dbReference type="InterPro" id="IPR013815">
    <property type="entry name" value="ATP_grasp_subdomain_1"/>
</dbReference>
<comment type="subunit">
    <text evidence="7">Heterotetramer of two alpha and two beta subunits.</text>
</comment>
<dbReference type="RefSeq" id="WP_123290149.1">
    <property type="nucleotide sequence ID" value="NZ_RJVA01000011.1"/>
</dbReference>
<evidence type="ECO:0000313" key="10">
    <source>
        <dbReference type="EMBL" id="ROQ93557.1"/>
    </source>
</evidence>
<evidence type="ECO:0000256" key="2">
    <source>
        <dbReference type="ARBA" id="ARBA00022532"/>
    </source>
</evidence>
<dbReference type="Pfam" id="PF08442">
    <property type="entry name" value="ATP-grasp_2"/>
    <property type="match status" value="1"/>
</dbReference>
<dbReference type="InterPro" id="IPR013650">
    <property type="entry name" value="ATP-grasp_succ-CoA_synth-type"/>
</dbReference>
<dbReference type="NCBIfam" id="NF001913">
    <property type="entry name" value="PRK00696.1"/>
    <property type="match status" value="1"/>
</dbReference>
<comment type="cofactor">
    <cofactor evidence="7">
        <name>Mg(2+)</name>
        <dbReference type="ChEBI" id="CHEBI:18420"/>
    </cofactor>
    <text evidence="7">Binds 1 Mg(2+) ion per subunit.</text>
</comment>
<feature type="binding site" evidence="7">
    <location>
        <position position="46"/>
    </location>
    <ligand>
        <name>ATP</name>
        <dbReference type="ChEBI" id="CHEBI:30616"/>
    </ligand>
</feature>
<dbReference type="FunFam" id="3.30.1490.20:FF:000002">
    <property type="entry name" value="Succinate--CoA ligase [ADP-forming] subunit beta"/>
    <property type="match status" value="1"/>
</dbReference>
<dbReference type="InterPro" id="IPR016102">
    <property type="entry name" value="Succinyl-CoA_synth-like"/>
</dbReference>
<feature type="binding site" evidence="7">
    <location>
        <position position="99"/>
    </location>
    <ligand>
        <name>ATP</name>
        <dbReference type="ChEBI" id="CHEBI:30616"/>
    </ligand>
</feature>
<name>A0A3N1UYC7_9BACT</name>
<feature type="domain" description="ATP-grasp" evidence="9">
    <location>
        <begin position="9"/>
        <end position="227"/>
    </location>
</feature>
<dbReference type="PANTHER" id="PTHR11815">
    <property type="entry name" value="SUCCINYL-COA SYNTHETASE BETA CHAIN"/>
    <property type="match status" value="1"/>
</dbReference>
<dbReference type="GO" id="GO:0006099">
    <property type="term" value="P:tricarboxylic acid cycle"/>
    <property type="evidence" value="ECO:0007669"/>
    <property type="project" value="UniProtKB-UniRule"/>
</dbReference>
<comment type="pathway">
    <text evidence="7">Carbohydrate metabolism; tricarboxylic acid cycle; succinate from succinyl-CoA (ligase route): step 1/1.</text>
</comment>
<keyword evidence="3 7" id="KW-0436">Ligase</keyword>
<dbReference type="UniPathway" id="UPA00223">
    <property type="reaction ID" value="UER00999"/>
</dbReference>
<keyword evidence="5 7" id="KW-0547">Nucleotide-binding</keyword>
<dbReference type="PROSITE" id="PS01217">
    <property type="entry name" value="SUCCINYL_COA_LIG_3"/>
    <property type="match status" value="1"/>
</dbReference>
<feature type="binding site" evidence="7">
    <location>
        <position position="213"/>
    </location>
    <ligand>
        <name>Mg(2+)</name>
        <dbReference type="ChEBI" id="CHEBI:18420"/>
    </ligand>
</feature>
<proteinExistence type="inferred from homology"/>
<evidence type="ECO:0000256" key="8">
    <source>
        <dbReference type="PROSITE-ProRule" id="PRU00409"/>
    </source>
</evidence>
<evidence type="ECO:0000256" key="7">
    <source>
        <dbReference type="HAMAP-Rule" id="MF_00558"/>
    </source>
</evidence>
<comment type="catalytic activity">
    <reaction evidence="7">
        <text>succinate + ATP + CoA = succinyl-CoA + ADP + phosphate</text>
        <dbReference type="Rhea" id="RHEA:17661"/>
        <dbReference type="ChEBI" id="CHEBI:30031"/>
        <dbReference type="ChEBI" id="CHEBI:30616"/>
        <dbReference type="ChEBI" id="CHEBI:43474"/>
        <dbReference type="ChEBI" id="CHEBI:57287"/>
        <dbReference type="ChEBI" id="CHEBI:57292"/>
        <dbReference type="ChEBI" id="CHEBI:456216"/>
        <dbReference type="EC" id="6.2.1.5"/>
    </reaction>
</comment>
<reference evidence="10 11" key="1">
    <citation type="submission" date="2018-11" db="EMBL/GenBank/DDBJ databases">
        <title>Genomic Encyclopedia of Type Strains, Phase IV (KMG-IV): sequencing the most valuable type-strain genomes for metagenomic binning, comparative biology and taxonomic classification.</title>
        <authorList>
            <person name="Goeker M."/>
        </authorList>
    </citation>
    <scope>NUCLEOTIDE SEQUENCE [LARGE SCALE GENOMIC DNA]</scope>
    <source>
        <strain evidence="10 11">DSM 22027</strain>
    </source>
</reference>
<dbReference type="Gene3D" id="3.30.1490.20">
    <property type="entry name" value="ATP-grasp fold, A domain"/>
    <property type="match status" value="1"/>
</dbReference>
<evidence type="ECO:0000259" key="9">
    <source>
        <dbReference type="PROSITE" id="PS50975"/>
    </source>
</evidence>
<feature type="binding site" evidence="7">
    <location>
        <position position="264"/>
    </location>
    <ligand>
        <name>substrate</name>
        <note>ligand shared with subunit alpha</note>
    </ligand>
</feature>
<feature type="binding site" evidence="7">
    <location>
        <position position="199"/>
    </location>
    <ligand>
        <name>Mg(2+)</name>
        <dbReference type="ChEBI" id="CHEBI:18420"/>
    </ligand>
</feature>
<dbReference type="EC" id="6.2.1.5" evidence="7"/>
<dbReference type="PANTHER" id="PTHR11815:SF10">
    <property type="entry name" value="SUCCINATE--COA LIGASE [GDP-FORMING] SUBUNIT BETA, MITOCHONDRIAL"/>
    <property type="match status" value="1"/>
</dbReference>
<evidence type="ECO:0000256" key="4">
    <source>
        <dbReference type="ARBA" id="ARBA00022723"/>
    </source>
</evidence>
<dbReference type="InterPro" id="IPR005811">
    <property type="entry name" value="SUCC_ACL_C"/>
</dbReference>
<keyword evidence="6 7" id="KW-0460">Magnesium</keyword>
<dbReference type="PROSITE" id="PS50975">
    <property type="entry name" value="ATP_GRASP"/>
    <property type="match status" value="1"/>
</dbReference>
<comment type="similarity">
    <text evidence="1 7">Belongs to the succinate/malate CoA ligase beta subunit family.</text>
</comment>
<dbReference type="Gene3D" id="3.30.470.20">
    <property type="entry name" value="ATP-grasp fold, B domain"/>
    <property type="match status" value="1"/>
</dbReference>
<dbReference type="PIRSF" id="PIRSF001554">
    <property type="entry name" value="SucCS_beta"/>
    <property type="match status" value="1"/>
</dbReference>
<dbReference type="InterPro" id="IPR017866">
    <property type="entry name" value="Succ-CoA_synthase_bsu_CS"/>
</dbReference>
<comment type="caution">
    <text evidence="10">The sequence shown here is derived from an EMBL/GenBank/DDBJ whole genome shotgun (WGS) entry which is preliminary data.</text>
</comment>
<dbReference type="AlphaFoldDB" id="A0A3N1UYC7"/>
<keyword evidence="7 8" id="KW-0067">ATP-binding</keyword>
<dbReference type="InterPro" id="IPR011761">
    <property type="entry name" value="ATP-grasp"/>
</dbReference>
<protein>
    <recommendedName>
        <fullName evidence="7">Succinate--CoA ligase [ADP-forming] subunit beta</fullName>
        <ecNumber evidence="7">6.2.1.5</ecNumber>
    </recommendedName>
    <alternativeName>
        <fullName evidence="7">Succinyl-CoA synthetase subunit beta</fullName>
        <shortName evidence="7">SCS-beta</shortName>
    </alternativeName>
</protein>
<dbReference type="FunFam" id="3.40.50.261:FF:000001">
    <property type="entry name" value="Succinate--CoA ligase [ADP-forming] subunit beta"/>
    <property type="match status" value="1"/>
</dbReference>
<evidence type="ECO:0000256" key="1">
    <source>
        <dbReference type="ARBA" id="ARBA00009182"/>
    </source>
</evidence>
<feature type="binding site" evidence="7">
    <location>
        <position position="107"/>
    </location>
    <ligand>
        <name>ATP</name>
        <dbReference type="ChEBI" id="CHEBI:30616"/>
    </ligand>
</feature>
<dbReference type="NCBIfam" id="TIGR01016">
    <property type="entry name" value="sucCoAbeta"/>
    <property type="match status" value="1"/>
</dbReference>
<organism evidence="10 11">
    <name type="scientific">Desulfosoma caldarium</name>
    <dbReference type="NCBI Taxonomy" id="610254"/>
    <lineage>
        <taxon>Bacteria</taxon>
        <taxon>Pseudomonadati</taxon>
        <taxon>Thermodesulfobacteriota</taxon>
        <taxon>Syntrophobacteria</taxon>
        <taxon>Syntrophobacterales</taxon>
        <taxon>Syntrophobacteraceae</taxon>
        <taxon>Desulfosoma</taxon>
    </lineage>
</organism>
<comment type="function">
    <text evidence="7">Succinyl-CoA synthetase functions in the citric acid cycle (TCA), coupling the hydrolysis of succinyl-CoA to the synthesis of either ATP or GTP and thus represents the only step of substrate-level phosphorylation in the TCA. The beta subunit provides nucleotide specificity of the enzyme and binds the substrate succinate, while the binding sites for coenzyme A and phosphate are found in the alpha subunit.</text>
</comment>
<dbReference type="Pfam" id="PF00549">
    <property type="entry name" value="Ligase_CoA"/>
    <property type="match status" value="1"/>
</dbReference>
<dbReference type="InterPro" id="IPR005809">
    <property type="entry name" value="Succ_CoA_ligase-like_bsu"/>
</dbReference>
<feature type="binding site" evidence="7">
    <location>
        <begin position="53"/>
        <end position="55"/>
    </location>
    <ligand>
        <name>ATP</name>
        <dbReference type="ChEBI" id="CHEBI:30616"/>
    </ligand>
</feature>
<dbReference type="GO" id="GO:0004775">
    <property type="term" value="F:succinate-CoA ligase (ADP-forming) activity"/>
    <property type="evidence" value="ECO:0007669"/>
    <property type="project" value="UniProtKB-UniRule"/>
</dbReference>
<keyword evidence="11" id="KW-1185">Reference proteome</keyword>
<accession>A0A3N1UYC7</accession>
<evidence type="ECO:0000313" key="11">
    <source>
        <dbReference type="Proteomes" id="UP000276223"/>
    </source>
</evidence>
<feature type="binding site" evidence="7">
    <location>
        <position position="102"/>
    </location>
    <ligand>
        <name>ATP</name>
        <dbReference type="ChEBI" id="CHEBI:30616"/>
    </ligand>
</feature>
<keyword evidence="2 7" id="KW-0816">Tricarboxylic acid cycle</keyword>
<dbReference type="GO" id="GO:0005829">
    <property type="term" value="C:cytosol"/>
    <property type="evidence" value="ECO:0007669"/>
    <property type="project" value="TreeGrafter"/>
</dbReference>
<keyword evidence="4 7" id="KW-0479">Metal-binding</keyword>
<comment type="catalytic activity">
    <reaction evidence="7">
        <text>GTP + succinate + CoA = succinyl-CoA + GDP + phosphate</text>
        <dbReference type="Rhea" id="RHEA:22120"/>
        <dbReference type="ChEBI" id="CHEBI:30031"/>
        <dbReference type="ChEBI" id="CHEBI:37565"/>
        <dbReference type="ChEBI" id="CHEBI:43474"/>
        <dbReference type="ChEBI" id="CHEBI:57287"/>
        <dbReference type="ChEBI" id="CHEBI:57292"/>
        <dbReference type="ChEBI" id="CHEBI:58189"/>
    </reaction>
</comment>
<feature type="binding site" evidence="7">
    <location>
        <begin position="321"/>
        <end position="323"/>
    </location>
    <ligand>
        <name>substrate</name>
        <note>ligand shared with subunit alpha</note>
    </ligand>
</feature>
<sequence length="387" mass="41815">MKIHEHQAKELFQKYGVPVPRGRVAFTVEEAQSVAQDLGTLPVVIKAQIHAGGRGKAGGVKLAHTAEDVAAVAGSILGMTLVTHQTGPEGRLVRKVLVEEGLDIDKELYLSLLPDRSTAKLVFMASEAGGMDIEEVASKTPEKIVKVYVDPLVGLQPFMARKLAYGLRLEPDILKLFLPMVHALYRLCLDYDASLVEINPLVVTKDRRLLALDAKMNFDDNALFRHKDVLAYRDLDEEDPLEVEASKHNLNYIKMDGNIGNMVNGAGLAMATMDIIKLAGAEPANFLDVGGGASAEMVENGFRIILSDPNVKGVLINIFGGILRCDVLAQGVVEASKKVGVKVPVVIRMEGTNVEQGRKILQESGLNLIVAQDLKDAAQKVAAIAKA</sequence>
<dbReference type="HAMAP" id="MF_00558">
    <property type="entry name" value="Succ_CoA_beta"/>
    <property type="match status" value="1"/>
</dbReference>
<evidence type="ECO:0000256" key="6">
    <source>
        <dbReference type="ARBA" id="ARBA00022842"/>
    </source>
</evidence>
<dbReference type="GO" id="GO:0004776">
    <property type="term" value="F:succinate-CoA ligase (GDP-forming) activity"/>
    <property type="evidence" value="ECO:0007669"/>
    <property type="project" value="RHEA"/>
</dbReference>
<dbReference type="FunFam" id="3.30.470.20:FF:000002">
    <property type="entry name" value="Succinate--CoA ligase [ADP-forming] subunit beta"/>
    <property type="match status" value="1"/>
</dbReference>
<dbReference type="OrthoDB" id="9802602at2"/>
<dbReference type="Gene3D" id="3.40.50.261">
    <property type="entry name" value="Succinyl-CoA synthetase domains"/>
    <property type="match status" value="1"/>
</dbReference>
<dbReference type="SUPFAM" id="SSF56059">
    <property type="entry name" value="Glutathione synthetase ATP-binding domain-like"/>
    <property type="match status" value="1"/>
</dbReference>
<dbReference type="GO" id="GO:0005524">
    <property type="term" value="F:ATP binding"/>
    <property type="evidence" value="ECO:0007669"/>
    <property type="project" value="UniProtKB-UniRule"/>
</dbReference>
<dbReference type="EMBL" id="RJVA01000011">
    <property type="protein sequence ID" value="ROQ93557.1"/>
    <property type="molecule type" value="Genomic_DNA"/>
</dbReference>